<feature type="compositionally biased region" description="Polar residues" evidence="1">
    <location>
        <begin position="293"/>
        <end position="304"/>
    </location>
</feature>
<sequence>MVLGMKGKNMRTSKVQVDYLIHIQEIKPWPPSQSLRSLHSVLMELKNGSSTLGSTKLVSPSLGSVIGEGRIEFNQSFRISATLLRDVSVRGGDSNVFQKNFLEFNLYEPRRDNKIVKGQLLGNSVVDLADYGVIKEGLSISTSLNCKRSYRNNDQPLLFVKIEPVEMIRVRSSLKERFSNEVFEENSNGGDSVSTLMNEEYAEEAEIASFTDDDVSSHSSVAAVSTSFESSGFTPPKTDKFQIDPNGQIQKTNFNDKEHHLASETKLGNMNMTQQDTYKKLNSSSSMDASLSTEKNATSPSSVCENLDKNSRSRTRSNDYENLEENFHDKVVHSRNIVEDVPRLSIKSTFNIHSNLNEKRDAKTNPKEARNANLEGKIDYLDKKVKMLEGELREAASIEAALYSVVAEHGNSMSKVLAPARRLSRLYLHTCRENVQGRRFGAAKSSVSGLVLVSKACGNDVPRLTFWLSNTIVLRTIISQNSKDMVLSNHAGSNRRRKTEGDGNAKIASSQRWKGDKNECFGNWDDPHVFISALEKVEAWIFSRIVESIWWQTLTPHMQHTNTNLTNKEVASASSKSNRRVSNSCDQDLGNMSLNIWKSAFKESCERICPIRAGGNECGCLPMLPKLVMEQCVARLDVAMFNAILRESGDEIPTDPISDAISDPKVLPIPPGKTSFGAGAKLKTVIGNWSRWLSDLCGMNEEDSLEDKDDNDNNKEKHNTSFKSFTLLNALSDLLMLPKDMLLSASIRNEVCPMFSAPLIKKILDNFFPDEFCPDPVPTTVLEALDLENDMENGNEFGNNFPCNAAPIVYSPLPVTSVTSILGEIGSKSQLRRNKSSVVRKSYSSDDELNDLESPLSLIFFGNSSSSRVSTKSNMKTREIPSESPVRYDLLRDVWMNSN</sequence>
<feature type="region of interest" description="Disordered" evidence="1">
    <location>
        <begin position="488"/>
        <end position="509"/>
    </location>
</feature>
<dbReference type="PROSITE" id="PS51840">
    <property type="entry name" value="C2_NT"/>
    <property type="match status" value="1"/>
</dbReference>
<organism evidence="3 4">
    <name type="scientific">Medicago truncatula</name>
    <name type="common">Barrel medic</name>
    <name type="synonym">Medicago tribuloides</name>
    <dbReference type="NCBI Taxonomy" id="3880"/>
    <lineage>
        <taxon>Eukaryota</taxon>
        <taxon>Viridiplantae</taxon>
        <taxon>Streptophyta</taxon>
        <taxon>Embryophyta</taxon>
        <taxon>Tracheophyta</taxon>
        <taxon>Spermatophyta</taxon>
        <taxon>Magnoliopsida</taxon>
        <taxon>eudicotyledons</taxon>
        <taxon>Gunneridae</taxon>
        <taxon>Pentapetalae</taxon>
        <taxon>rosids</taxon>
        <taxon>fabids</taxon>
        <taxon>Fabales</taxon>
        <taxon>Fabaceae</taxon>
        <taxon>Papilionoideae</taxon>
        <taxon>50 kb inversion clade</taxon>
        <taxon>NPAAA clade</taxon>
        <taxon>Hologalegina</taxon>
        <taxon>IRL clade</taxon>
        <taxon>Trifolieae</taxon>
        <taxon>Medicago</taxon>
    </lineage>
</organism>
<dbReference type="EMBL" id="PSQE01000006">
    <property type="protein sequence ID" value="RHN50598.1"/>
    <property type="molecule type" value="Genomic_DNA"/>
</dbReference>
<name>A0A396HD68_MEDTR</name>
<dbReference type="AlphaFoldDB" id="A0A396HD68"/>
<dbReference type="PANTHER" id="PTHR31344">
    <property type="entry name" value="NUCLEAR PORE COMPLEX PROTEIN NUP205"/>
    <property type="match status" value="1"/>
</dbReference>
<reference evidence="4" key="1">
    <citation type="journal article" date="2018" name="Nat. Plants">
        <title>Whole-genome landscape of Medicago truncatula symbiotic genes.</title>
        <authorList>
            <person name="Pecrix Y."/>
            <person name="Staton S.E."/>
            <person name="Sallet E."/>
            <person name="Lelandais-Briere C."/>
            <person name="Moreau S."/>
            <person name="Carrere S."/>
            <person name="Blein T."/>
            <person name="Jardinaud M.F."/>
            <person name="Latrasse D."/>
            <person name="Zouine M."/>
            <person name="Zahm M."/>
            <person name="Kreplak J."/>
            <person name="Mayjonade B."/>
            <person name="Satge C."/>
            <person name="Perez M."/>
            <person name="Cauet S."/>
            <person name="Marande W."/>
            <person name="Chantry-Darmon C."/>
            <person name="Lopez-Roques C."/>
            <person name="Bouchez O."/>
            <person name="Berard A."/>
            <person name="Debelle F."/>
            <person name="Munos S."/>
            <person name="Bendahmane A."/>
            <person name="Berges H."/>
            <person name="Niebel A."/>
            <person name="Buitink J."/>
            <person name="Frugier F."/>
            <person name="Benhamed M."/>
            <person name="Crespi M."/>
            <person name="Gouzy J."/>
            <person name="Gamas P."/>
        </authorList>
    </citation>
    <scope>NUCLEOTIDE SEQUENCE [LARGE SCALE GENOMIC DNA]</scope>
    <source>
        <strain evidence="4">cv. Jemalong A17</strain>
    </source>
</reference>
<dbReference type="Proteomes" id="UP000265566">
    <property type="component" value="Chromosome 6"/>
</dbReference>
<evidence type="ECO:0000313" key="3">
    <source>
        <dbReference type="EMBL" id="RHN50598.1"/>
    </source>
</evidence>
<evidence type="ECO:0000256" key="1">
    <source>
        <dbReference type="SAM" id="MobiDB-lite"/>
    </source>
</evidence>
<evidence type="ECO:0000259" key="2">
    <source>
        <dbReference type="PROSITE" id="PS51840"/>
    </source>
</evidence>
<gene>
    <name evidence="3" type="ORF">MtrunA17_Chr6g0459211</name>
</gene>
<dbReference type="OrthoDB" id="20172at2759"/>
<dbReference type="Gramene" id="rna34904">
    <property type="protein sequence ID" value="RHN50598.1"/>
    <property type="gene ID" value="gene34904"/>
</dbReference>
<dbReference type="InterPro" id="IPR019448">
    <property type="entry name" value="NT-C2"/>
</dbReference>
<accession>A0A396HD68</accession>
<comment type="caution">
    <text evidence="3">The sequence shown here is derived from an EMBL/GenBank/DDBJ whole genome shotgun (WGS) entry which is preliminary data.</text>
</comment>
<feature type="compositionally biased region" description="Basic and acidic residues" evidence="1">
    <location>
        <begin position="306"/>
        <end position="321"/>
    </location>
</feature>
<dbReference type="Pfam" id="PF10358">
    <property type="entry name" value="NT-C2"/>
    <property type="match status" value="1"/>
</dbReference>
<dbReference type="PANTHER" id="PTHR31344:SF15">
    <property type="entry name" value="EEIG1_EHBP1 PROTEIN AMINO-TERMINAL DOMAIN PROTEIN"/>
    <property type="match status" value="1"/>
</dbReference>
<feature type="domain" description="C2 NT-type" evidence="2">
    <location>
        <begin position="7"/>
        <end position="166"/>
    </location>
</feature>
<feature type="compositionally biased region" description="Low complexity" evidence="1">
    <location>
        <begin position="283"/>
        <end position="292"/>
    </location>
</feature>
<proteinExistence type="predicted"/>
<protein>
    <recommendedName>
        <fullName evidence="2">C2 NT-type domain-containing protein</fullName>
    </recommendedName>
</protein>
<evidence type="ECO:0000313" key="4">
    <source>
        <dbReference type="Proteomes" id="UP000265566"/>
    </source>
</evidence>
<dbReference type="GO" id="GO:0005643">
    <property type="term" value="C:nuclear pore"/>
    <property type="evidence" value="ECO:0007669"/>
    <property type="project" value="InterPro"/>
</dbReference>
<feature type="region of interest" description="Disordered" evidence="1">
    <location>
        <begin position="280"/>
        <end position="321"/>
    </location>
</feature>
<dbReference type="InterPro" id="IPR021827">
    <property type="entry name" value="Nup186/Nup192/Nup205"/>
</dbReference>